<gene>
    <name evidence="3" type="ORF">Deia_00795</name>
</gene>
<organism evidence="3 4">
    <name type="scientific">Candidatus Deianiraea vastatrix</name>
    <dbReference type="NCBI Taxonomy" id="2163644"/>
    <lineage>
        <taxon>Bacteria</taxon>
        <taxon>Pseudomonadati</taxon>
        <taxon>Pseudomonadota</taxon>
        <taxon>Alphaproteobacteria</taxon>
        <taxon>Rickettsiales</taxon>
        <taxon>Candidatus Deianiraeaceae</taxon>
        <taxon>Candidatus Deianiraea</taxon>
    </lineage>
</organism>
<protein>
    <recommendedName>
        <fullName evidence="5">DUF2335 domain-containing protein</fullName>
    </recommendedName>
</protein>
<dbReference type="Proteomes" id="UP000321934">
    <property type="component" value="Chromosome"/>
</dbReference>
<dbReference type="EMBL" id="CP029077">
    <property type="protein sequence ID" value="QED23583.1"/>
    <property type="molecule type" value="Genomic_DNA"/>
</dbReference>
<dbReference type="RefSeq" id="WP_146820848.1">
    <property type="nucleotide sequence ID" value="NZ_CP029077.1"/>
</dbReference>
<keyword evidence="2" id="KW-1133">Transmembrane helix</keyword>
<evidence type="ECO:0000313" key="4">
    <source>
        <dbReference type="Proteomes" id="UP000321934"/>
    </source>
</evidence>
<keyword evidence="4" id="KW-1185">Reference proteome</keyword>
<evidence type="ECO:0008006" key="5">
    <source>
        <dbReference type="Google" id="ProtNLM"/>
    </source>
</evidence>
<dbReference type="AlphaFoldDB" id="A0A5B8XE90"/>
<evidence type="ECO:0000313" key="3">
    <source>
        <dbReference type="EMBL" id="QED23583.1"/>
    </source>
</evidence>
<feature type="transmembrane region" description="Helical" evidence="2">
    <location>
        <begin position="103"/>
        <end position="125"/>
    </location>
</feature>
<feature type="transmembrane region" description="Helical" evidence="2">
    <location>
        <begin position="80"/>
        <end position="97"/>
    </location>
</feature>
<sequence>MSHSKENTKITKKDNGEIDLTQQKISSGPLPSADEFKKYVEIYPDAKHKIFELASEETKIKKEALKGMIDVRKKDRNHKTFIHFSLLLIFAVLLWHGKLETPSAMILSSFIAILPFIQQLINHYFGKK</sequence>
<evidence type="ECO:0000256" key="1">
    <source>
        <dbReference type="SAM" id="MobiDB-lite"/>
    </source>
</evidence>
<reference evidence="3 4" key="1">
    <citation type="journal article" date="2019" name="ISME J.">
        <title>Deianiraea, an extracellular bacterium associated with the ciliate Paramecium, suggests an alternative scenario for the evolution of Rickettsiales.</title>
        <authorList>
            <person name="Castelli M."/>
            <person name="Sabaneyeva E."/>
            <person name="Lanzoni O."/>
            <person name="Lebedeva N."/>
            <person name="Floriano A.M."/>
            <person name="Gaiarsa S."/>
            <person name="Benken K."/>
            <person name="Modeo L."/>
            <person name="Bandi C."/>
            <person name="Potekhin A."/>
            <person name="Sassera D."/>
            <person name="Petroni G."/>
        </authorList>
    </citation>
    <scope>NUCLEOTIDE SEQUENCE [LARGE SCALE GENOMIC DNA]</scope>
    <source>
        <strain evidence="3">CyL4-1</strain>
    </source>
</reference>
<name>A0A5B8XE90_9RICK</name>
<keyword evidence="2" id="KW-0472">Membrane</keyword>
<feature type="compositionally biased region" description="Basic and acidic residues" evidence="1">
    <location>
        <begin position="1"/>
        <end position="16"/>
    </location>
</feature>
<evidence type="ECO:0000256" key="2">
    <source>
        <dbReference type="SAM" id="Phobius"/>
    </source>
</evidence>
<keyword evidence="2" id="KW-0812">Transmembrane</keyword>
<proteinExistence type="predicted"/>
<feature type="region of interest" description="Disordered" evidence="1">
    <location>
        <begin position="1"/>
        <end position="32"/>
    </location>
</feature>
<accession>A0A5B8XE90</accession>